<dbReference type="PANTHER" id="PTHR44520">
    <property type="entry name" value="RESPONSE REGULATOR RCP1-RELATED"/>
    <property type="match status" value="1"/>
</dbReference>
<keyword evidence="4" id="KW-1185">Reference proteome</keyword>
<gene>
    <name evidence="3" type="ORF">ACE1CI_34415</name>
</gene>
<accession>A0ABV4Y3K1</accession>
<protein>
    <submittedName>
        <fullName evidence="3">Response regulator</fullName>
    </submittedName>
</protein>
<organism evidence="3 4">
    <name type="scientific">Floridaenema flaviceps BLCC-F50</name>
    <dbReference type="NCBI Taxonomy" id="3153642"/>
    <lineage>
        <taxon>Bacteria</taxon>
        <taxon>Bacillati</taxon>
        <taxon>Cyanobacteriota</taxon>
        <taxon>Cyanophyceae</taxon>
        <taxon>Oscillatoriophycideae</taxon>
        <taxon>Aerosakkonematales</taxon>
        <taxon>Aerosakkonemataceae</taxon>
        <taxon>Floridanema</taxon>
        <taxon>Floridanema flaviceps</taxon>
    </lineage>
</organism>
<evidence type="ECO:0000313" key="4">
    <source>
        <dbReference type="Proteomes" id="UP001576784"/>
    </source>
</evidence>
<sequence>MRHSINTPGTLLLVEDNADDEELTLMAFEQGGITNPVIVARDGVEALDYLFATGIYRDRPPENLPILILLDLQLPRINGLEVLERIKHTPKTQKIPVVILTTSNEQQDLIESYSLGCNSYIQKPVDYDRFLNVIQQLGMYWLVINSPPPLSAAYE</sequence>
<dbReference type="SUPFAM" id="SSF52172">
    <property type="entry name" value="CheY-like"/>
    <property type="match status" value="1"/>
</dbReference>
<feature type="modified residue" description="4-aspartylphosphate" evidence="1">
    <location>
        <position position="71"/>
    </location>
</feature>
<name>A0ABV4Y3K1_9CYAN</name>
<dbReference type="SMART" id="SM00448">
    <property type="entry name" value="REC"/>
    <property type="match status" value="1"/>
</dbReference>
<evidence type="ECO:0000259" key="2">
    <source>
        <dbReference type="PROSITE" id="PS50110"/>
    </source>
</evidence>
<dbReference type="PROSITE" id="PS50110">
    <property type="entry name" value="RESPONSE_REGULATORY"/>
    <property type="match status" value="1"/>
</dbReference>
<dbReference type="Gene3D" id="3.40.50.2300">
    <property type="match status" value="1"/>
</dbReference>
<dbReference type="CDD" id="cd17557">
    <property type="entry name" value="REC_Rcp-like"/>
    <property type="match status" value="1"/>
</dbReference>
<comment type="caution">
    <text evidence="3">The sequence shown here is derived from an EMBL/GenBank/DDBJ whole genome shotgun (WGS) entry which is preliminary data.</text>
</comment>
<dbReference type="EMBL" id="JBHFNR010000275">
    <property type="protein sequence ID" value="MFB2898038.1"/>
    <property type="molecule type" value="Genomic_DNA"/>
</dbReference>
<dbReference type="InterPro" id="IPR052893">
    <property type="entry name" value="TCS_response_regulator"/>
</dbReference>
<dbReference type="RefSeq" id="WP_413267643.1">
    <property type="nucleotide sequence ID" value="NZ_JBHFNR010000275.1"/>
</dbReference>
<evidence type="ECO:0000313" key="3">
    <source>
        <dbReference type="EMBL" id="MFB2898038.1"/>
    </source>
</evidence>
<dbReference type="PANTHER" id="PTHR44520:SF1">
    <property type="entry name" value="TWO-COMPONENT SYSTEM REGULATORY PROTEIN"/>
    <property type="match status" value="1"/>
</dbReference>
<dbReference type="Proteomes" id="UP001576784">
    <property type="component" value="Unassembled WGS sequence"/>
</dbReference>
<keyword evidence="1" id="KW-0597">Phosphoprotein</keyword>
<proteinExistence type="predicted"/>
<dbReference type="Pfam" id="PF00072">
    <property type="entry name" value="Response_reg"/>
    <property type="match status" value="1"/>
</dbReference>
<feature type="domain" description="Response regulatory" evidence="2">
    <location>
        <begin position="10"/>
        <end position="138"/>
    </location>
</feature>
<reference evidence="3 4" key="1">
    <citation type="submission" date="2024-09" db="EMBL/GenBank/DDBJ databases">
        <title>Floridaenema gen nov. (Aerosakkonemataceae, Aerosakkonematales ord. nov., Cyanobacteria) from benthic tropical and subtropical fresh waters, with the description of four new species.</title>
        <authorList>
            <person name="Moretto J.A."/>
            <person name="Berthold D.E."/>
            <person name="Lefler F.W."/>
            <person name="Huang I.-S."/>
            <person name="Laughinghouse H. IV."/>
        </authorList>
    </citation>
    <scope>NUCLEOTIDE SEQUENCE [LARGE SCALE GENOMIC DNA]</scope>
    <source>
        <strain evidence="3 4">BLCC-F50</strain>
    </source>
</reference>
<dbReference type="InterPro" id="IPR001789">
    <property type="entry name" value="Sig_transdc_resp-reg_receiver"/>
</dbReference>
<evidence type="ECO:0000256" key="1">
    <source>
        <dbReference type="PROSITE-ProRule" id="PRU00169"/>
    </source>
</evidence>
<dbReference type="InterPro" id="IPR011006">
    <property type="entry name" value="CheY-like_superfamily"/>
</dbReference>